<dbReference type="InterPro" id="IPR038221">
    <property type="entry name" value="YidC_periplasmic_sf"/>
</dbReference>
<keyword evidence="10 13" id="KW-0143">Chaperone</keyword>
<evidence type="ECO:0000256" key="8">
    <source>
        <dbReference type="ARBA" id="ARBA00022989"/>
    </source>
</evidence>
<dbReference type="PATRIC" id="fig|1127696.3.peg.1638"/>
<evidence type="ECO:0000256" key="6">
    <source>
        <dbReference type="ARBA" id="ARBA00022692"/>
    </source>
</evidence>
<dbReference type="HOGENOM" id="CLU_016535_2_0_10"/>
<evidence type="ECO:0000259" key="15">
    <source>
        <dbReference type="Pfam" id="PF02096"/>
    </source>
</evidence>
<evidence type="ECO:0000256" key="4">
    <source>
        <dbReference type="ARBA" id="ARBA00022448"/>
    </source>
</evidence>
<dbReference type="Gene3D" id="2.70.98.90">
    <property type="match status" value="1"/>
</dbReference>
<feature type="domain" description="Membrane insertase YidC N-terminal" evidence="16">
    <location>
        <begin position="86"/>
        <end position="360"/>
    </location>
</feature>
<feature type="transmembrane region" description="Helical" evidence="13">
    <location>
        <begin position="435"/>
        <end position="464"/>
    </location>
</feature>
<reference evidence="17 18" key="1">
    <citation type="submission" date="2012-05" db="EMBL/GenBank/DDBJ databases">
        <authorList>
            <person name="Weinstock G."/>
            <person name="Sodergren E."/>
            <person name="Lobos E.A."/>
            <person name="Fulton L."/>
            <person name="Fulton R."/>
            <person name="Courtney L."/>
            <person name="Fronick C."/>
            <person name="O'Laughlin M."/>
            <person name="Godfrey J."/>
            <person name="Wilson R.M."/>
            <person name="Miner T."/>
            <person name="Farmer C."/>
            <person name="Delehaunty K."/>
            <person name="Cordes M."/>
            <person name="Minx P."/>
            <person name="Tomlinson C."/>
            <person name="Chen J."/>
            <person name="Wollam A."/>
            <person name="Pepin K.H."/>
            <person name="Bhonagiri V."/>
            <person name="Zhang X."/>
            <person name="Suruliraj S."/>
            <person name="Warren W."/>
            <person name="Mitreva M."/>
            <person name="Mardis E.R."/>
            <person name="Wilson R.K."/>
        </authorList>
    </citation>
    <scope>NUCLEOTIDE SEQUENCE [LARGE SCALE GENOMIC DNA]</scope>
    <source>
        <strain evidence="17 18">F0037</strain>
    </source>
</reference>
<keyword evidence="5 13" id="KW-1003">Cell membrane</keyword>
<dbReference type="NCBIfam" id="NF002356">
    <property type="entry name" value="PRK01318.2-3"/>
    <property type="match status" value="1"/>
</dbReference>
<dbReference type="AlphaFoldDB" id="L1N992"/>
<name>L1N992_9PORP</name>
<feature type="transmembrane region" description="Helical" evidence="13">
    <location>
        <begin position="539"/>
        <end position="556"/>
    </location>
</feature>
<dbReference type="PANTHER" id="PTHR12428">
    <property type="entry name" value="OXA1"/>
    <property type="match status" value="1"/>
</dbReference>
<dbReference type="Pfam" id="PF14849">
    <property type="entry name" value="YidC_periplas"/>
    <property type="match status" value="1"/>
</dbReference>
<dbReference type="CDD" id="cd20070">
    <property type="entry name" value="5TM_YidC_Alb3"/>
    <property type="match status" value="1"/>
</dbReference>
<comment type="subcellular location">
    <subcellularLocation>
        <location evidence="1">Cell inner membrane</location>
        <topology evidence="1">Multi-pass membrane protein</topology>
    </subcellularLocation>
    <subcellularLocation>
        <location evidence="13">Cell membrane</location>
        <topology evidence="13">Multi-pass membrane protein</topology>
    </subcellularLocation>
</comment>
<dbReference type="EMBL" id="AMEQ01000044">
    <property type="protein sequence ID" value="EKX99895.1"/>
    <property type="molecule type" value="Genomic_DNA"/>
</dbReference>
<comment type="subunit">
    <text evidence="13">Interacts with the Sec translocase complex via SecD. Specifically interacts with transmembrane segments of nascent integral membrane proteins during membrane integration.</text>
</comment>
<keyword evidence="7 13" id="KW-0653">Protein transport</keyword>
<dbReference type="InterPro" id="IPR028055">
    <property type="entry name" value="YidC/Oxa/ALB_C"/>
</dbReference>
<feature type="transmembrane region" description="Helical" evidence="13">
    <location>
        <begin position="562"/>
        <end position="581"/>
    </location>
</feature>
<evidence type="ECO:0000256" key="5">
    <source>
        <dbReference type="ARBA" id="ARBA00022475"/>
    </source>
</evidence>
<keyword evidence="6 13" id="KW-0812">Transmembrane</keyword>
<dbReference type="CDD" id="cd19961">
    <property type="entry name" value="EcYidC-like_peri"/>
    <property type="match status" value="1"/>
</dbReference>
<dbReference type="PRINTS" id="PR00701">
    <property type="entry name" value="60KDINNERMP"/>
</dbReference>
<evidence type="ECO:0000259" key="16">
    <source>
        <dbReference type="Pfam" id="PF14849"/>
    </source>
</evidence>
<dbReference type="eggNOG" id="COG0706">
    <property type="taxonomic scope" value="Bacteria"/>
</dbReference>
<keyword evidence="9 13" id="KW-0472">Membrane</keyword>
<comment type="function">
    <text evidence="13">Required for the insertion and/or proper folding and/or complex formation of integral membrane proteins into the membrane. Involved in integration of membrane proteins that insert both dependently and independently of the Sec translocase complex, as well as at least some lipoproteins. Aids folding of multispanning membrane proteins.</text>
</comment>
<evidence type="ECO:0000313" key="18">
    <source>
        <dbReference type="Proteomes" id="UP000010408"/>
    </source>
</evidence>
<protein>
    <recommendedName>
        <fullName evidence="3 13">Membrane protein insertase YidC</fullName>
    </recommendedName>
    <alternativeName>
        <fullName evidence="12 13">Foldase YidC</fullName>
    </alternativeName>
    <alternativeName>
        <fullName evidence="11 13">Membrane integrase YidC</fullName>
    </alternativeName>
    <alternativeName>
        <fullName evidence="13">Membrane protein YidC</fullName>
    </alternativeName>
</protein>
<dbReference type="InterPro" id="IPR047196">
    <property type="entry name" value="YidC_ALB_C"/>
</dbReference>
<feature type="transmembrane region" description="Helical" evidence="13">
    <location>
        <begin position="500"/>
        <end position="519"/>
    </location>
</feature>
<feature type="region of interest" description="Disordered" evidence="14">
    <location>
        <begin position="594"/>
        <end position="627"/>
    </location>
</feature>
<evidence type="ECO:0000256" key="12">
    <source>
        <dbReference type="ARBA" id="ARBA00033342"/>
    </source>
</evidence>
<evidence type="ECO:0000313" key="17">
    <source>
        <dbReference type="EMBL" id="EKX99895.1"/>
    </source>
</evidence>
<dbReference type="GO" id="GO:0051205">
    <property type="term" value="P:protein insertion into membrane"/>
    <property type="evidence" value="ECO:0007669"/>
    <property type="project" value="TreeGrafter"/>
</dbReference>
<dbReference type="InterPro" id="IPR028053">
    <property type="entry name" value="Membr_insert_YidC_N"/>
</dbReference>
<evidence type="ECO:0000256" key="14">
    <source>
        <dbReference type="SAM" id="MobiDB-lite"/>
    </source>
</evidence>
<sequence length="627" mass="71599">MDKNTIIGALLIGAVLIGFTLFQQSSPQPQATPTTDTTQVVALSQSALRATGTGADGCTIDHPEDSVSVVGPVLPAYQQECPEQTVVLKNKKLTLKLSNHGATPFEAVLADYMDQTKKPVHLFRKGDARFNLPLRTLENTIINTADAYFEVTSHSDTTAVLRMTIDSLSYLDFIYHLGADDYRLSLTIEGNKLSRILPINTTLQDIEWTQRIPQQEQSWKFEGQYSGIYYHFPKGDVERLETGSEADEDIKETLQWVAFKDKYFSSVLINQTTGFKDNKIELKAEKEGSGYVRQCAFRGTFPMSIKEDKLSIPFTFFFGPNDYDLLKGYDEGLSDDDALHLDHLVYLGMSVFRWINKYLIIPIVTFLSGFISNWGIIILLMTLIIKMLLWPFTYKSYLSQAKMRVLKPQIEEINAKYPGKEQEAMMKRQTETMNLYRSAGASPMSGCLPMLLQMPFLIALYMYFPTSILLRGQGFLWADDLSTYDAIISWDFNIPLISSFLGNHLSLFCVLMTVTNVLYTRYTMGQTPSAGEGMAGMKMMPYIMSIMFFFMFNQNASGLSYYYFVSTLITILQYFAFRWTLNEGKLLAELEENKKKPRKKSKWMQRLEEAQRLQQEQQRKAQKKGKR</sequence>
<dbReference type="RefSeq" id="WP_005468147.1">
    <property type="nucleotide sequence ID" value="NZ_KB291037.1"/>
</dbReference>
<dbReference type="GO" id="GO:0015031">
    <property type="term" value="P:protein transport"/>
    <property type="evidence" value="ECO:0007669"/>
    <property type="project" value="UniProtKB-KW"/>
</dbReference>
<evidence type="ECO:0000256" key="13">
    <source>
        <dbReference type="HAMAP-Rule" id="MF_01810"/>
    </source>
</evidence>
<feature type="transmembrane region" description="Helical" evidence="13">
    <location>
        <begin position="359"/>
        <end position="385"/>
    </location>
</feature>
<dbReference type="HAMAP" id="MF_01810">
    <property type="entry name" value="YidC_type1"/>
    <property type="match status" value="1"/>
</dbReference>
<dbReference type="InterPro" id="IPR019998">
    <property type="entry name" value="Membr_insert_YidC"/>
</dbReference>
<keyword evidence="4 13" id="KW-0813">Transport</keyword>
<evidence type="ECO:0000256" key="1">
    <source>
        <dbReference type="ARBA" id="ARBA00004429"/>
    </source>
</evidence>
<evidence type="ECO:0000256" key="7">
    <source>
        <dbReference type="ARBA" id="ARBA00022927"/>
    </source>
</evidence>
<comment type="caution">
    <text evidence="17">The sequence shown here is derived from an EMBL/GenBank/DDBJ whole genome shotgun (WGS) entry which is preliminary data.</text>
</comment>
<evidence type="ECO:0000256" key="9">
    <source>
        <dbReference type="ARBA" id="ARBA00023136"/>
    </source>
</evidence>
<evidence type="ECO:0000256" key="2">
    <source>
        <dbReference type="ARBA" id="ARBA00010527"/>
    </source>
</evidence>
<evidence type="ECO:0000256" key="3">
    <source>
        <dbReference type="ARBA" id="ARBA00015325"/>
    </source>
</evidence>
<dbReference type="Proteomes" id="UP000010408">
    <property type="component" value="Unassembled WGS sequence"/>
</dbReference>
<dbReference type="Pfam" id="PF02096">
    <property type="entry name" value="60KD_IMP"/>
    <property type="match status" value="1"/>
</dbReference>
<accession>L1N992</accession>
<evidence type="ECO:0000256" key="10">
    <source>
        <dbReference type="ARBA" id="ARBA00023186"/>
    </source>
</evidence>
<dbReference type="GO" id="GO:0032977">
    <property type="term" value="F:membrane insertase activity"/>
    <property type="evidence" value="ECO:0007669"/>
    <property type="project" value="InterPro"/>
</dbReference>
<keyword evidence="8 13" id="KW-1133">Transmembrane helix</keyword>
<dbReference type="NCBIfam" id="TIGR03593">
    <property type="entry name" value="yidC_nterm"/>
    <property type="match status" value="1"/>
</dbReference>
<dbReference type="NCBIfam" id="TIGR03592">
    <property type="entry name" value="yidC_oxa1_cterm"/>
    <property type="match status" value="1"/>
</dbReference>
<proteinExistence type="inferred from homology"/>
<dbReference type="InterPro" id="IPR001708">
    <property type="entry name" value="YidC/ALB3/OXA1/COX18"/>
</dbReference>
<evidence type="ECO:0000256" key="11">
    <source>
        <dbReference type="ARBA" id="ARBA00033245"/>
    </source>
</evidence>
<comment type="similarity">
    <text evidence="2 13">Belongs to the OXA1/ALB3/YidC family. Type 1 subfamily.</text>
</comment>
<organism evidence="17 18">
    <name type="scientific">Porphyromonas catoniae F0037</name>
    <dbReference type="NCBI Taxonomy" id="1127696"/>
    <lineage>
        <taxon>Bacteria</taxon>
        <taxon>Pseudomonadati</taxon>
        <taxon>Bacteroidota</taxon>
        <taxon>Bacteroidia</taxon>
        <taxon>Bacteroidales</taxon>
        <taxon>Porphyromonadaceae</taxon>
        <taxon>Porphyromonas</taxon>
    </lineage>
</organism>
<dbReference type="GO" id="GO:0005886">
    <property type="term" value="C:plasma membrane"/>
    <property type="evidence" value="ECO:0007669"/>
    <property type="project" value="UniProtKB-SubCell"/>
</dbReference>
<dbReference type="PANTHER" id="PTHR12428:SF65">
    <property type="entry name" value="CYTOCHROME C OXIDASE ASSEMBLY PROTEIN COX18, MITOCHONDRIAL"/>
    <property type="match status" value="1"/>
</dbReference>
<gene>
    <name evidence="13" type="primary">yidC</name>
    <name evidence="17" type="ORF">HMPREF9134_01802</name>
</gene>
<feature type="domain" description="Membrane insertase YidC/Oxa/ALB C-terminal" evidence="15">
    <location>
        <begin position="374"/>
        <end position="576"/>
    </location>
</feature>
<dbReference type="STRING" id="1127696.HMPREF9134_01802"/>